<dbReference type="GeneID" id="80917073"/>
<dbReference type="PANTHER" id="PTHR22767">
    <property type="entry name" value="N-TERMINAL ACETYLTRANSFERASE-RELATED"/>
    <property type="match status" value="1"/>
</dbReference>
<sequence>MSRKRSTKPKPVAKTTLKKENDQFLEALKLYEGKQYKKSLKLLDTILKKDGSHVDSLALKGLDLFSVGEKDDAASYVTNAIRRIEGTSASPICCHVLGIYMRNTKEYKDSIKWFTAALNNGSTNKQIYRDLATLQSQIGDFKNALISRKKYWESFLGYRANWTSLAVAQDINSERQQAINTLSQFEKLAEGKIADSEKYEHNECLMYKNDIMYKAAGDNQDKLQNVLKHLNDVEPYVFDKFGLLERKASIYMKLGQMKDASIVYRTLIKRNPDNFKYYKLLEVSLGIQGDNKLKKALYGKLEQFYPRCEPPKFIPLTFLEDEKELCKKLKEYVLPQLERGVPATFSNVKPLYQRRKCKVPPLLEKIVLDYLSGLDHMHDPIPFIWTSYYLAQHYLFVNDFPKAQEYINAALNHTPTLVEFYILKARIMKHLGLMDTAAETLEEGRQLDLQDRFINCKTVKYFLRANNIDKAVEIASLFTKNDDSINGIKDLHLVEASWFIVEQAEAYYRLYLERKKSLEDIASLKNEAEGKDSEEASSDIKDNQWLVQKYKGLALKRFNAIPKFYKQFEDDQLDFHSYCMRKGTPRAYLDMLEWGKRLYTKPMYVRAMKGASKLYFQMYDDHLKRNSDYVEENSDDTGNNGNSTSSQKKKAKKEAAAMNKRKEIEAKSVAAYSNDQDSDVFGEKLIETATPMEDFATEFYNNYSKQVREDEKDFVLDFEFNYRVGKLALCFASLNKFAKKFGSMNGLFGSMVIVLLRATRNDASFDQILKKVVTKSLEKDYSEILPLSEVSNNNFDWLKFYQETFGGNDTRGLLFLYRYCEDVAIEQSILKEVIINNISSLEPHAQNEILQYQL</sequence>
<evidence type="ECO:0000256" key="3">
    <source>
        <dbReference type="ARBA" id="ARBA00022737"/>
    </source>
</evidence>
<dbReference type="InterPro" id="IPR019734">
    <property type="entry name" value="TPR_rpt"/>
</dbReference>
<dbReference type="PIRSF" id="PIRSF000422">
    <property type="entry name" value="N-terminal-AcTrfase-A_aux_su"/>
    <property type="match status" value="1"/>
</dbReference>
<evidence type="ECO:0000256" key="2">
    <source>
        <dbReference type="ARBA" id="ARBA00022490"/>
    </source>
</evidence>
<protein>
    <recommendedName>
        <fullName evidence="9">Nat1p</fullName>
    </recommendedName>
</protein>
<evidence type="ECO:0000256" key="1">
    <source>
        <dbReference type="ARBA" id="ARBA00004496"/>
    </source>
</evidence>
<dbReference type="FunFam" id="1.25.40.1040:FF:000003">
    <property type="entry name" value="N-terminal acetyltransferase A, auxiliary subunit"/>
    <property type="match status" value="1"/>
</dbReference>
<keyword evidence="3" id="KW-0677">Repeat</keyword>
<evidence type="ECO:0000313" key="7">
    <source>
        <dbReference type="EMBL" id="CAI4037862.1"/>
    </source>
</evidence>
<dbReference type="Gene3D" id="1.25.40.1040">
    <property type="match status" value="1"/>
</dbReference>
<evidence type="ECO:0000256" key="6">
    <source>
        <dbReference type="SAM" id="MobiDB-lite"/>
    </source>
</evidence>
<gene>
    <name evidence="7" type="primary">SMKI04G1960</name>
    <name evidence="7" type="ORF">SMKI_04G1960</name>
</gene>
<accession>A0AA35NEL6</accession>
<dbReference type="Gene3D" id="1.25.40.1010">
    <property type="match status" value="1"/>
</dbReference>
<dbReference type="InterPro" id="IPR021183">
    <property type="entry name" value="NatA_aux_su"/>
</dbReference>
<feature type="compositionally biased region" description="Polar residues" evidence="6">
    <location>
        <begin position="636"/>
        <end position="646"/>
    </location>
</feature>
<keyword evidence="4" id="KW-0802">TPR repeat</keyword>
<dbReference type="RefSeq" id="XP_056080977.1">
    <property type="nucleotide sequence ID" value="XM_056226731.1"/>
</dbReference>
<keyword evidence="2" id="KW-0963">Cytoplasm</keyword>
<name>A0AA35NEL6_SACMI</name>
<dbReference type="SUPFAM" id="SSF48452">
    <property type="entry name" value="TPR-like"/>
    <property type="match status" value="2"/>
</dbReference>
<evidence type="ECO:0000313" key="8">
    <source>
        <dbReference type="Proteomes" id="UP001161438"/>
    </source>
</evidence>
<dbReference type="InterPro" id="IPR011990">
    <property type="entry name" value="TPR-like_helical_dom_sf"/>
</dbReference>
<dbReference type="SMART" id="SM00028">
    <property type="entry name" value="TPR"/>
    <property type="match status" value="6"/>
</dbReference>
<dbReference type="PANTHER" id="PTHR22767:SF2">
    <property type="entry name" value="N(ALPHA)-ACETYLTRANSFERASE 15_16, ISOFORM A"/>
    <property type="match status" value="1"/>
</dbReference>
<evidence type="ECO:0000256" key="5">
    <source>
        <dbReference type="ARBA" id="ARBA00023054"/>
    </source>
</evidence>
<dbReference type="FunFam" id="1.25.40.1010:FF:000005">
    <property type="entry name" value="N-terminal acetyltransferase A complex subunit NAT1"/>
    <property type="match status" value="1"/>
</dbReference>
<dbReference type="GO" id="GO:0031415">
    <property type="term" value="C:NatA complex"/>
    <property type="evidence" value="ECO:0007669"/>
    <property type="project" value="TreeGrafter"/>
</dbReference>
<reference evidence="7" key="1">
    <citation type="submission" date="2022-10" db="EMBL/GenBank/DDBJ databases">
        <authorList>
            <person name="Byrne P K."/>
        </authorList>
    </citation>
    <scope>NUCLEOTIDE SEQUENCE</scope>
    <source>
        <strain evidence="7">IFO1815</strain>
    </source>
</reference>
<dbReference type="Pfam" id="PF12569">
    <property type="entry name" value="NatA_aux_su"/>
    <property type="match status" value="2"/>
</dbReference>
<evidence type="ECO:0008006" key="9">
    <source>
        <dbReference type="Google" id="ProtNLM"/>
    </source>
</evidence>
<dbReference type="AlphaFoldDB" id="A0AA35NEL6"/>
<dbReference type="Proteomes" id="UP001161438">
    <property type="component" value="Chromosome 4"/>
</dbReference>
<evidence type="ECO:0000256" key="4">
    <source>
        <dbReference type="ARBA" id="ARBA00022803"/>
    </source>
</evidence>
<keyword evidence="8" id="KW-1185">Reference proteome</keyword>
<feature type="region of interest" description="Disordered" evidence="6">
    <location>
        <begin position="629"/>
        <end position="657"/>
    </location>
</feature>
<dbReference type="EMBL" id="OX365760">
    <property type="protein sequence ID" value="CAI4037862.1"/>
    <property type="molecule type" value="Genomic_DNA"/>
</dbReference>
<organism evidence="7 8">
    <name type="scientific">Saccharomyces mikatae IFO 1815</name>
    <dbReference type="NCBI Taxonomy" id="226126"/>
    <lineage>
        <taxon>Eukaryota</taxon>
        <taxon>Fungi</taxon>
        <taxon>Dikarya</taxon>
        <taxon>Ascomycota</taxon>
        <taxon>Saccharomycotina</taxon>
        <taxon>Saccharomycetes</taxon>
        <taxon>Saccharomycetales</taxon>
        <taxon>Saccharomycetaceae</taxon>
        <taxon>Saccharomyces</taxon>
    </lineage>
</organism>
<comment type="subcellular location">
    <subcellularLocation>
        <location evidence="1">Cytoplasm</location>
    </subcellularLocation>
</comment>
<proteinExistence type="predicted"/>
<keyword evidence="5" id="KW-0175">Coiled coil</keyword>